<dbReference type="Gene3D" id="3.40.50.150">
    <property type="entry name" value="Vaccinia Virus protein VP39"/>
    <property type="match status" value="1"/>
</dbReference>
<protein>
    <recommendedName>
        <fullName evidence="5">Release factor glutamine methyltransferase</fullName>
        <shortName evidence="5">RF MTase</shortName>
        <ecNumber evidence="5">2.1.1.297</ecNumber>
    </recommendedName>
    <alternativeName>
        <fullName evidence="5">N5-glutamine methyltransferase PrmC</fullName>
    </alternativeName>
    <alternativeName>
        <fullName evidence="5">Protein-(glutamine-N5) MTase PrmC</fullName>
    </alternativeName>
    <alternativeName>
        <fullName evidence="5">Protein-glutamine N-methyltransferase PrmC</fullName>
    </alternativeName>
</protein>
<dbReference type="SUPFAM" id="SSF53335">
    <property type="entry name" value="S-adenosyl-L-methionine-dependent methyltransferases"/>
    <property type="match status" value="1"/>
</dbReference>
<dbReference type="GO" id="GO:0102559">
    <property type="term" value="F:peptide chain release factor N(5)-glutamine methyltransferase activity"/>
    <property type="evidence" value="ECO:0007669"/>
    <property type="project" value="UniProtKB-EC"/>
</dbReference>
<keyword evidence="9" id="KW-1185">Reference proteome</keyword>
<dbReference type="InterPro" id="IPR004556">
    <property type="entry name" value="HemK-like"/>
</dbReference>
<evidence type="ECO:0000256" key="5">
    <source>
        <dbReference type="HAMAP-Rule" id="MF_02126"/>
    </source>
</evidence>
<dbReference type="AlphaFoldDB" id="A0A6N1VHG5"/>
<dbReference type="EC" id="2.1.1.297" evidence="5"/>
<evidence type="ECO:0000256" key="1">
    <source>
        <dbReference type="ARBA" id="ARBA00022603"/>
    </source>
</evidence>
<proteinExistence type="inferred from homology"/>
<accession>A0A6N1VHG5</accession>
<keyword evidence="1 5" id="KW-0489">Methyltransferase</keyword>
<dbReference type="PANTHER" id="PTHR18895">
    <property type="entry name" value="HEMK METHYLTRANSFERASE"/>
    <property type="match status" value="1"/>
</dbReference>
<feature type="domain" description="Release factor glutamine methyltransferase N-terminal" evidence="7">
    <location>
        <begin position="13"/>
        <end position="82"/>
    </location>
</feature>
<evidence type="ECO:0000256" key="2">
    <source>
        <dbReference type="ARBA" id="ARBA00022679"/>
    </source>
</evidence>
<dbReference type="NCBIfam" id="TIGR03534">
    <property type="entry name" value="RF_mod_PrmC"/>
    <property type="match status" value="1"/>
</dbReference>
<feature type="binding site" evidence="5">
    <location>
        <begin position="131"/>
        <end position="135"/>
    </location>
    <ligand>
        <name>S-adenosyl-L-methionine</name>
        <dbReference type="ChEBI" id="CHEBI:59789"/>
    </ligand>
</feature>
<dbReference type="GO" id="GO:0032259">
    <property type="term" value="P:methylation"/>
    <property type="evidence" value="ECO:0007669"/>
    <property type="project" value="UniProtKB-KW"/>
</dbReference>
<dbReference type="InterPro" id="IPR050320">
    <property type="entry name" value="N5-glutamine_MTase"/>
</dbReference>
<dbReference type="NCBIfam" id="TIGR00536">
    <property type="entry name" value="hemK_fam"/>
    <property type="match status" value="1"/>
</dbReference>
<feature type="binding site" evidence="5">
    <location>
        <begin position="197"/>
        <end position="200"/>
    </location>
    <ligand>
        <name>substrate</name>
    </ligand>
</feature>
<evidence type="ECO:0000313" key="8">
    <source>
        <dbReference type="EMBL" id="QKV20204.1"/>
    </source>
</evidence>
<dbReference type="InterPro" id="IPR007848">
    <property type="entry name" value="Small_mtfrase_dom"/>
</dbReference>
<dbReference type="GO" id="GO:0003676">
    <property type="term" value="F:nucleic acid binding"/>
    <property type="evidence" value="ECO:0007669"/>
    <property type="project" value="InterPro"/>
</dbReference>
<dbReference type="PANTHER" id="PTHR18895:SF74">
    <property type="entry name" value="MTRF1L RELEASE FACTOR GLUTAMINE METHYLTRANSFERASE"/>
    <property type="match status" value="1"/>
</dbReference>
<comment type="similarity">
    <text evidence="5">Belongs to the protein N5-glutamine methyltransferase family. PrmC subfamily.</text>
</comment>
<feature type="domain" description="Methyltransferase small" evidence="6">
    <location>
        <begin position="123"/>
        <end position="201"/>
    </location>
</feature>
<dbReference type="Proteomes" id="UP000509367">
    <property type="component" value="Chromosome"/>
</dbReference>
<dbReference type="InterPro" id="IPR019874">
    <property type="entry name" value="RF_methyltr_PrmC"/>
</dbReference>
<evidence type="ECO:0000259" key="7">
    <source>
        <dbReference type="Pfam" id="PF17827"/>
    </source>
</evidence>
<dbReference type="InterPro" id="IPR002052">
    <property type="entry name" value="DNA_methylase_N6_adenine_CS"/>
</dbReference>
<comment type="catalytic activity">
    <reaction evidence="4 5">
        <text>L-glutaminyl-[peptide chain release factor] + S-adenosyl-L-methionine = N(5)-methyl-L-glutaminyl-[peptide chain release factor] + S-adenosyl-L-homocysteine + H(+)</text>
        <dbReference type="Rhea" id="RHEA:42896"/>
        <dbReference type="Rhea" id="RHEA-COMP:10271"/>
        <dbReference type="Rhea" id="RHEA-COMP:10272"/>
        <dbReference type="ChEBI" id="CHEBI:15378"/>
        <dbReference type="ChEBI" id="CHEBI:30011"/>
        <dbReference type="ChEBI" id="CHEBI:57856"/>
        <dbReference type="ChEBI" id="CHEBI:59789"/>
        <dbReference type="ChEBI" id="CHEBI:61891"/>
        <dbReference type="EC" id="2.1.1.297"/>
    </reaction>
</comment>
<evidence type="ECO:0000256" key="3">
    <source>
        <dbReference type="ARBA" id="ARBA00022691"/>
    </source>
</evidence>
<keyword evidence="2 5" id="KW-0808">Transferase</keyword>
<dbReference type="InterPro" id="IPR029063">
    <property type="entry name" value="SAM-dependent_MTases_sf"/>
</dbReference>
<keyword evidence="3 5" id="KW-0949">S-adenosyl-L-methionine</keyword>
<evidence type="ECO:0000256" key="4">
    <source>
        <dbReference type="ARBA" id="ARBA00048391"/>
    </source>
</evidence>
<feature type="binding site" evidence="5">
    <location>
        <position position="197"/>
    </location>
    <ligand>
        <name>S-adenosyl-L-methionine</name>
        <dbReference type="ChEBI" id="CHEBI:59789"/>
    </ligand>
</feature>
<comment type="function">
    <text evidence="5">Methylates the class 1 translation termination release factors RF1/PrfA and RF2/PrfB on the glutamine residue of the universally conserved GGQ motif.</text>
</comment>
<sequence>MNEAIAPESAEKLYRTARTRLAEAGIPSPDLDASLLLEHATGLTVLARITEPGRLVPTEKIERFRTCVERRLAREPVHRIIGEREFYGLPLQLTAATLVPRPDTETLVDLVLPLVRNRVARNGHCRILDMGTGSGAIALALLAEVSRATATGTDISAEALMVAQANASLLGLADRFTAIRSDWFEEVTGQFELIVSNPPYIRSDDIPGLDPDVREHDPLQALDGGRDGLDAYRVLAERSAPFLAENGAIAVEIGHDQAPEVTNLFVSAGYRRIGRRKDYGGHVRALFFVK</sequence>
<organism evidence="8 9">
    <name type="scientific">Oricola thermophila</name>
    <dbReference type="NCBI Taxonomy" id="2742145"/>
    <lineage>
        <taxon>Bacteria</taxon>
        <taxon>Pseudomonadati</taxon>
        <taxon>Pseudomonadota</taxon>
        <taxon>Alphaproteobacteria</taxon>
        <taxon>Hyphomicrobiales</taxon>
        <taxon>Ahrensiaceae</taxon>
        <taxon>Oricola</taxon>
    </lineage>
</organism>
<feature type="binding site" evidence="5">
    <location>
        <position position="154"/>
    </location>
    <ligand>
        <name>S-adenosyl-L-methionine</name>
        <dbReference type="ChEBI" id="CHEBI:59789"/>
    </ligand>
</feature>
<gene>
    <name evidence="5 8" type="primary">prmC</name>
    <name evidence="8" type="ORF">HTY61_17980</name>
</gene>
<dbReference type="HAMAP" id="MF_02126">
    <property type="entry name" value="RF_methyltr_PrmC"/>
    <property type="match status" value="1"/>
</dbReference>
<feature type="binding site" evidence="5">
    <location>
        <position position="183"/>
    </location>
    <ligand>
        <name>S-adenosyl-L-methionine</name>
        <dbReference type="ChEBI" id="CHEBI:59789"/>
    </ligand>
</feature>
<dbReference type="RefSeq" id="WP_175278095.1">
    <property type="nucleotide sequence ID" value="NZ_CP054836.1"/>
</dbReference>
<evidence type="ECO:0000313" key="9">
    <source>
        <dbReference type="Proteomes" id="UP000509367"/>
    </source>
</evidence>
<dbReference type="PROSITE" id="PS00092">
    <property type="entry name" value="N6_MTASE"/>
    <property type="match status" value="1"/>
</dbReference>
<name>A0A6N1VHG5_9HYPH</name>
<dbReference type="PRINTS" id="PR00507">
    <property type="entry name" value="N12N6MTFRASE"/>
</dbReference>
<evidence type="ECO:0000259" key="6">
    <source>
        <dbReference type="Pfam" id="PF05175"/>
    </source>
</evidence>
<dbReference type="EMBL" id="CP054836">
    <property type="protein sequence ID" value="QKV20204.1"/>
    <property type="molecule type" value="Genomic_DNA"/>
</dbReference>
<reference evidence="8 9" key="1">
    <citation type="submission" date="2020-06" db="EMBL/GenBank/DDBJ databases">
        <title>Oricola thermophila sp. nov. isolated from a tidal sediments.</title>
        <authorList>
            <person name="Kwon K.K."/>
            <person name="Yang S.-H."/>
            <person name="Park M.-J."/>
        </authorList>
    </citation>
    <scope>NUCLEOTIDE SEQUENCE [LARGE SCALE GENOMIC DNA]</scope>
    <source>
        <strain evidence="8 9">MEBiC13590</strain>
    </source>
</reference>
<dbReference type="CDD" id="cd02440">
    <property type="entry name" value="AdoMet_MTases"/>
    <property type="match status" value="1"/>
</dbReference>
<dbReference type="InterPro" id="IPR040758">
    <property type="entry name" value="PrmC_N"/>
</dbReference>
<dbReference type="Pfam" id="PF17827">
    <property type="entry name" value="PrmC_N"/>
    <property type="match status" value="1"/>
</dbReference>
<dbReference type="Gene3D" id="1.10.8.10">
    <property type="entry name" value="DNA helicase RuvA subunit, C-terminal domain"/>
    <property type="match status" value="1"/>
</dbReference>
<dbReference type="KEGG" id="orm:HTY61_17980"/>
<dbReference type="Pfam" id="PF05175">
    <property type="entry name" value="MTS"/>
    <property type="match status" value="1"/>
</dbReference>